<organism evidence="4 5">
    <name type="scientific">Veronia nyctiphanis</name>
    <dbReference type="NCBI Taxonomy" id="1278244"/>
    <lineage>
        <taxon>Bacteria</taxon>
        <taxon>Pseudomonadati</taxon>
        <taxon>Pseudomonadota</taxon>
        <taxon>Gammaproteobacteria</taxon>
        <taxon>Vibrionales</taxon>
        <taxon>Vibrionaceae</taxon>
        <taxon>Veronia</taxon>
    </lineage>
</organism>
<protein>
    <recommendedName>
        <fullName evidence="3">Zeta toxin domain-containing protein</fullName>
    </recommendedName>
</protein>
<evidence type="ECO:0000313" key="5">
    <source>
        <dbReference type="Proteomes" id="UP000290287"/>
    </source>
</evidence>
<evidence type="ECO:0000256" key="2">
    <source>
        <dbReference type="ARBA" id="ARBA00022840"/>
    </source>
</evidence>
<dbReference type="Pfam" id="PF06414">
    <property type="entry name" value="Zeta_toxin"/>
    <property type="match status" value="1"/>
</dbReference>
<dbReference type="EMBL" id="PEIB01000045">
    <property type="protein sequence ID" value="RXJ70649.1"/>
    <property type="molecule type" value="Genomic_DNA"/>
</dbReference>
<keyword evidence="5" id="KW-1185">Reference proteome</keyword>
<dbReference type="GO" id="GO:0016301">
    <property type="term" value="F:kinase activity"/>
    <property type="evidence" value="ECO:0007669"/>
    <property type="project" value="InterPro"/>
</dbReference>
<keyword evidence="2" id="KW-0067">ATP-binding</keyword>
<dbReference type="AlphaFoldDB" id="A0A4Q0YMV7"/>
<accession>A0A4Q0YMV7</accession>
<dbReference type="OrthoDB" id="9810372at2"/>
<dbReference type="GO" id="GO:0005524">
    <property type="term" value="F:ATP binding"/>
    <property type="evidence" value="ECO:0007669"/>
    <property type="project" value="UniProtKB-KW"/>
</dbReference>
<sequence>MKKNYNRPLHNNQLAFDFISRVLNKPDTVELGNNIQKIVTAEKLLQSTTTEPTLTSMVNRHTSYATDNKRVELREQIFSELAFKERLDNDDEIELGKGGCLPKSGVKNEGKAFIVTGLPASGKSNVASKVADHFNAAIIDSDYAKRKFPEYPLPQGASVVHDESNLVAFGGDPEDGNFDDEPSLYEYLIKDRTNIVIPKIGHDQDSVLGLRDKLLNNSAANYDEVHLILVSVDRVISTDRALNRFINTERYVPLSLVFDVYSNEPTLTYYRVKDCEKWTSTCKLKTNGEEPVCVASNGDNCPSVIFKGENDDR</sequence>
<dbReference type="Gene3D" id="3.40.50.300">
    <property type="entry name" value="P-loop containing nucleotide triphosphate hydrolases"/>
    <property type="match status" value="1"/>
</dbReference>
<evidence type="ECO:0000256" key="1">
    <source>
        <dbReference type="ARBA" id="ARBA00022741"/>
    </source>
</evidence>
<evidence type="ECO:0000313" key="4">
    <source>
        <dbReference type="EMBL" id="RXJ70649.1"/>
    </source>
</evidence>
<comment type="caution">
    <text evidence="4">The sequence shown here is derived from an EMBL/GenBank/DDBJ whole genome shotgun (WGS) entry which is preliminary data.</text>
</comment>
<name>A0A4Q0YMV7_9GAMM</name>
<dbReference type="InterPro" id="IPR027417">
    <property type="entry name" value="P-loop_NTPase"/>
</dbReference>
<dbReference type="SUPFAM" id="SSF52540">
    <property type="entry name" value="P-loop containing nucleoside triphosphate hydrolases"/>
    <property type="match status" value="1"/>
</dbReference>
<proteinExistence type="predicted"/>
<keyword evidence="1" id="KW-0547">Nucleotide-binding</keyword>
<dbReference type="Proteomes" id="UP000290287">
    <property type="component" value="Unassembled WGS sequence"/>
</dbReference>
<gene>
    <name evidence="4" type="ORF">CS022_22545</name>
</gene>
<evidence type="ECO:0000259" key="3">
    <source>
        <dbReference type="Pfam" id="PF06414"/>
    </source>
</evidence>
<dbReference type="RefSeq" id="WP_129124127.1">
    <property type="nucleotide sequence ID" value="NZ_PEIB01000045.1"/>
</dbReference>
<dbReference type="InterPro" id="IPR010488">
    <property type="entry name" value="Zeta_toxin_domain"/>
</dbReference>
<reference evidence="4 5" key="1">
    <citation type="submission" date="2017-10" db="EMBL/GenBank/DDBJ databases">
        <title>Nyctiphanis sp. nov., isolated from the stomach of the euphausiid Nyctiphanes simplex (Hansen, 1911) in the Gulf of California.</title>
        <authorList>
            <person name="Gomez-Gil B."/>
            <person name="Aguilar-Mendez M."/>
            <person name="Lopez-Cortes A."/>
            <person name="Gomez-Gutierrez J."/>
            <person name="Roque A."/>
            <person name="Lang E."/>
            <person name="Gonzalez-Castillo A."/>
        </authorList>
    </citation>
    <scope>NUCLEOTIDE SEQUENCE [LARGE SCALE GENOMIC DNA]</scope>
    <source>
        <strain evidence="4 5">CAIM 600</strain>
    </source>
</reference>
<feature type="domain" description="Zeta toxin" evidence="3">
    <location>
        <begin position="111"/>
        <end position="259"/>
    </location>
</feature>